<dbReference type="RefSeq" id="WP_036064391.1">
    <property type="nucleotide sequence ID" value="NZ_AODM01000052.1"/>
</dbReference>
<accession>W7DIZ0</accession>
<dbReference type="Proteomes" id="UP000019241">
    <property type="component" value="Unassembled WGS sequence"/>
</dbReference>
<dbReference type="AlphaFoldDB" id="W7DIZ0"/>
<evidence type="ECO:0000313" key="3">
    <source>
        <dbReference type="Proteomes" id="UP000019241"/>
    </source>
</evidence>
<evidence type="ECO:0000256" key="1">
    <source>
        <dbReference type="SAM" id="Coils"/>
    </source>
</evidence>
<dbReference type="EMBL" id="AODM01000052">
    <property type="protein sequence ID" value="EUJ51527.1"/>
    <property type="molecule type" value="Genomic_DNA"/>
</dbReference>
<reference evidence="2 3" key="1">
    <citation type="submission" date="2012-12" db="EMBL/GenBank/DDBJ databases">
        <title>Novel taxa of Listeriaceae from agricultural environments in the United States.</title>
        <authorList>
            <person name="den Bakker H.C."/>
            <person name="Allred A."/>
            <person name="Warchocki S."/>
            <person name="Wright E.M."/>
            <person name="Burrell A."/>
            <person name="Nightingale K.K."/>
            <person name="Kephart D."/>
            <person name="Wiedmann M."/>
        </authorList>
    </citation>
    <scope>NUCLEOTIDE SEQUENCE [LARGE SCALE GENOMIC DNA]</scope>
    <source>
        <strain evidence="2 3">FSL S10-1203</strain>
    </source>
</reference>
<keyword evidence="1" id="KW-0175">Coiled coil</keyword>
<gene>
    <name evidence="2" type="ORF">MCOL2_15577</name>
</gene>
<protein>
    <submittedName>
        <fullName evidence="2">Uncharacterized protein</fullName>
    </submittedName>
</protein>
<sequence>MTYKIGYDIVVNEEDCEAIGKEYETMAKDFEQKLKDYLASLDRILAGSVKSGQVADNLALFQQEVKGLQKEVEGISKAAKEKNNQLWNYNR</sequence>
<feature type="coiled-coil region" evidence="1">
    <location>
        <begin position="58"/>
        <end position="85"/>
    </location>
</feature>
<comment type="caution">
    <text evidence="2">The sequence shown here is derived from an EMBL/GenBank/DDBJ whole genome shotgun (WGS) entry which is preliminary data.</text>
</comment>
<name>W7DIZ0_9LIST</name>
<organism evidence="2 3">
    <name type="scientific">Listeria fleischmannii FSL S10-1203</name>
    <dbReference type="NCBI Taxonomy" id="1265822"/>
    <lineage>
        <taxon>Bacteria</taxon>
        <taxon>Bacillati</taxon>
        <taxon>Bacillota</taxon>
        <taxon>Bacilli</taxon>
        <taxon>Bacillales</taxon>
        <taxon>Listeriaceae</taxon>
        <taxon>Listeria</taxon>
    </lineage>
</organism>
<dbReference type="PATRIC" id="fig|1265822.4.peg.3164"/>
<evidence type="ECO:0000313" key="2">
    <source>
        <dbReference type="EMBL" id="EUJ51527.1"/>
    </source>
</evidence>
<proteinExistence type="predicted"/>